<name>A0A931E9H9_9BACT</name>
<sequence>MLDTNLLILLIAAMVIIGGVSAYITYLKIGKNNRNNSVPSNEPANAMRLQAYERLLILTDRIALPNIISRLNQPGLTARNMQQVLVSNIKEEFNHNITQQVYVSDDAWTAVKTLKEQNILVINQFANVLPPEATALDLNKHLLEYSMNDPKGNVHDMVSQVLSFEAKKIMQ</sequence>
<organism evidence="1 2">
    <name type="scientific">Panacibacter microcysteis</name>
    <dbReference type="NCBI Taxonomy" id="2793269"/>
    <lineage>
        <taxon>Bacteria</taxon>
        <taxon>Pseudomonadati</taxon>
        <taxon>Bacteroidota</taxon>
        <taxon>Chitinophagia</taxon>
        <taxon>Chitinophagales</taxon>
        <taxon>Chitinophagaceae</taxon>
        <taxon>Panacibacter</taxon>
    </lineage>
</organism>
<dbReference type="EMBL" id="JADWYR010000002">
    <property type="protein sequence ID" value="MBG9377648.1"/>
    <property type="molecule type" value="Genomic_DNA"/>
</dbReference>
<accession>A0A931E9H9</accession>
<gene>
    <name evidence="1" type="ORF">I5907_15495</name>
</gene>
<dbReference type="AlphaFoldDB" id="A0A931E9H9"/>
<protein>
    <submittedName>
        <fullName evidence="1">Uncharacterized protein</fullName>
    </submittedName>
</protein>
<evidence type="ECO:0000313" key="2">
    <source>
        <dbReference type="Proteomes" id="UP000628448"/>
    </source>
</evidence>
<reference evidence="1" key="1">
    <citation type="submission" date="2020-11" db="EMBL/GenBank/DDBJ databases">
        <title>Bacterial whole genome sequence for Panacibacter sp. DH6.</title>
        <authorList>
            <person name="Le V."/>
            <person name="Ko S."/>
            <person name="Ahn C.-Y."/>
            <person name="Oh H.-M."/>
        </authorList>
    </citation>
    <scope>NUCLEOTIDE SEQUENCE</scope>
    <source>
        <strain evidence="1">DH6</strain>
    </source>
</reference>
<dbReference type="Proteomes" id="UP000628448">
    <property type="component" value="Unassembled WGS sequence"/>
</dbReference>
<evidence type="ECO:0000313" key="1">
    <source>
        <dbReference type="EMBL" id="MBG9377648.1"/>
    </source>
</evidence>
<comment type="caution">
    <text evidence="1">The sequence shown here is derived from an EMBL/GenBank/DDBJ whole genome shotgun (WGS) entry which is preliminary data.</text>
</comment>
<proteinExistence type="predicted"/>
<keyword evidence="2" id="KW-1185">Reference proteome</keyword>
<dbReference type="RefSeq" id="WP_196991721.1">
    <property type="nucleotide sequence ID" value="NZ_JADWYR010000002.1"/>
</dbReference>
<dbReference type="InterPro" id="IPR057695">
    <property type="entry name" value="DUF7935"/>
</dbReference>
<dbReference type="Pfam" id="PF25589">
    <property type="entry name" value="DUF7935"/>
    <property type="match status" value="1"/>
</dbReference>